<dbReference type="AlphaFoldDB" id="A0AA39YIA1"/>
<protein>
    <recommendedName>
        <fullName evidence="2">Clr5 domain-containing protein</fullName>
    </recommendedName>
</protein>
<feature type="compositionally biased region" description="Low complexity" evidence="1">
    <location>
        <begin position="226"/>
        <end position="245"/>
    </location>
</feature>
<dbReference type="InterPro" id="IPR025676">
    <property type="entry name" value="Clr5_dom"/>
</dbReference>
<evidence type="ECO:0000313" key="3">
    <source>
        <dbReference type="EMBL" id="KAK0653131.1"/>
    </source>
</evidence>
<accession>A0AA39YIA1</accession>
<feature type="compositionally biased region" description="Basic and acidic residues" evidence="1">
    <location>
        <begin position="786"/>
        <end position="802"/>
    </location>
</feature>
<proteinExistence type="predicted"/>
<reference evidence="3" key="1">
    <citation type="submission" date="2023-06" db="EMBL/GenBank/DDBJ databases">
        <title>Genome-scale phylogeny and comparative genomics of the fungal order Sordariales.</title>
        <authorList>
            <consortium name="Lawrence Berkeley National Laboratory"/>
            <person name="Hensen N."/>
            <person name="Bonometti L."/>
            <person name="Westerberg I."/>
            <person name="Brannstrom I.O."/>
            <person name="Guillou S."/>
            <person name="Cros-Aarteil S."/>
            <person name="Calhoun S."/>
            <person name="Haridas S."/>
            <person name="Kuo A."/>
            <person name="Mondo S."/>
            <person name="Pangilinan J."/>
            <person name="Riley R."/>
            <person name="Labutti K."/>
            <person name="Andreopoulos B."/>
            <person name="Lipzen A."/>
            <person name="Chen C."/>
            <person name="Yanf M."/>
            <person name="Daum C."/>
            <person name="Ng V."/>
            <person name="Clum A."/>
            <person name="Steindorff A."/>
            <person name="Ohm R."/>
            <person name="Martin F."/>
            <person name="Silar P."/>
            <person name="Natvig D."/>
            <person name="Lalanne C."/>
            <person name="Gautier V."/>
            <person name="Ament-Velasquez S.L."/>
            <person name="Kruys A."/>
            <person name="Hutchinson M.I."/>
            <person name="Powell A.J."/>
            <person name="Barry K."/>
            <person name="Miller A.N."/>
            <person name="Grigoriev I.V."/>
            <person name="Debuchy R."/>
            <person name="Gladieux P."/>
            <person name="Thoren M.H."/>
            <person name="Johannesson H."/>
        </authorList>
    </citation>
    <scope>NUCLEOTIDE SEQUENCE</scope>
    <source>
        <strain evidence="3">SMH2532-1</strain>
    </source>
</reference>
<feature type="compositionally biased region" description="Low complexity" evidence="1">
    <location>
        <begin position="109"/>
        <end position="122"/>
    </location>
</feature>
<keyword evidence="4" id="KW-1185">Reference proteome</keyword>
<dbReference type="Pfam" id="PF14420">
    <property type="entry name" value="Clr5"/>
    <property type="match status" value="1"/>
</dbReference>
<evidence type="ECO:0000259" key="2">
    <source>
        <dbReference type="Pfam" id="PF14420"/>
    </source>
</evidence>
<feature type="domain" description="Clr5" evidence="2">
    <location>
        <begin position="24"/>
        <end position="74"/>
    </location>
</feature>
<organism evidence="3 4">
    <name type="scientific">Cercophora newfieldiana</name>
    <dbReference type="NCBI Taxonomy" id="92897"/>
    <lineage>
        <taxon>Eukaryota</taxon>
        <taxon>Fungi</taxon>
        <taxon>Dikarya</taxon>
        <taxon>Ascomycota</taxon>
        <taxon>Pezizomycotina</taxon>
        <taxon>Sordariomycetes</taxon>
        <taxon>Sordariomycetidae</taxon>
        <taxon>Sordariales</taxon>
        <taxon>Lasiosphaeriaceae</taxon>
        <taxon>Cercophora</taxon>
    </lineage>
</organism>
<feature type="compositionally biased region" description="Polar residues" evidence="1">
    <location>
        <begin position="215"/>
        <end position="225"/>
    </location>
</feature>
<comment type="caution">
    <text evidence="3">The sequence shown here is derived from an EMBL/GenBank/DDBJ whole genome shotgun (WGS) entry which is preliminary data.</text>
</comment>
<gene>
    <name evidence="3" type="ORF">B0T16DRAFT_444169</name>
</gene>
<evidence type="ECO:0000313" key="4">
    <source>
        <dbReference type="Proteomes" id="UP001174936"/>
    </source>
</evidence>
<feature type="region of interest" description="Disordered" evidence="1">
    <location>
        <begin position="74"/>
        <end position="183"/>
    </location>
</feature>
<feature type="compositionally biased region" description="Low complexity" evidence="1">
    <location>
        <begin position="147"/>
        <end position="169"/>
    </location>
</feature>
<dbReference type="EMBL" id="JAULSV010000002">
    <property type="protein sequence ID" value="KAK0653131.1"/>
    <property type="molecule type" value="Genomic_DNA"/>
</dbReference>
<feature type="region of interest" description="Disordered" evidence="1">
    <location>
        <begin position="771"/>
        <end position="802"/>
    </location>
</feature>
<dbReference type="Proteomes" id="UP001174936">
    <property type="component" value="Unassembled WGS sequence"/>
</dbReference>
<sequence length="802" mass="89094">MATPNGGFEFINGPVRHRTKRIEPEEWEKWRPLITELFLEVKLSEVITRMQLEHGFYANERQYTHHLRKWGVKKQGRSATTATPSPAHWDDASALSRGEVLKRRRHSASIHSVSSAESALSRPPRKKIEHDAESRPGGSNWAEDLKSSAGTPLTSASPSSTTATSYPSTEALGTPRKPSIDDVDVTPGLEVEIQVGAEIPSQALGPQWPLPPIPVNSQGDQQQAAPKSPQISQSSTPSSNPSPVSLAFSPRTESQPTPLARPVRTIDRNRLVETFSVRDIADIKHAAECLAMFCCNREAFELYTTILKRQLSDDACRDNTFWYLIIQCAHTASIPEHVEVIQNIIRAELASLQQPHPARPSIGSPAAINLLLHMLLAFSSSRASDVEEVELEITNARAYLVQKGLTLIFQHLPPDDRSLDLAVYRNILRLQAIESCDLTSPVPFEFAPFGLSRLDKMPLEDWILSQTPGPFELQKDGRMANPCIRSCLSWCEKTMPLLRSTPITPGIVDFCTDKVGRAWAEANALFIVLWENWVTYYPSTSPTEAMWMTATQERMGISSTELLLLVCRAIHNSYYPWNTPARSEDELMRRLRKKTAELAQETDIKLARRILKQYISRNTVTMWPSWRSAVQRLEKARMMACFENVLLVRFPRLGVTRDLINSVLIPPGVAMGEGSDFQTPEEANAFVVDKAPQLSPTLASSNKSTDFSAFRKTGISVFLRLARDSLSASSRGRSWVSSEYAVAPSDISASLKSMSISGDSLSRRRASEQVISVTGSGGDGISGQLGEERNHDSDRRSVVTSI</sequence>
<dbReference type="PANTHER" id="PTHR38788:SF3">
    <property type="entry name" value="CLR5 DOMAIN-CONTAINING PROTEIN"/>
    <property type="match status" value="1"/>
</dbReference>
<name>A0AA39YIA1_9PEZI</name>
<evidence type="ECO:0000256" key="1">
    <source>
        <dbReference type="SAM" id="MobiDB-lite"/>
    </source>
</evidence>
<feature type="region of interest" description="Disordered" evidence="1">
    <location>
        <begin position="200"/>
        <end position="262"/>
    </location>
</feature>
<dbReference type="PANTHER" id="PTHR38788">
    <property type="entry name" value="CLR5 DOMAIN-CONTAINING PROTEIN"/>
    <property type="match status" value="1"/>
</dbReference>